<accession>A0ABY6NVL0</accession>
<feature type="compositionally biased region" description="Basic residues" evidence="1">
    <location>
        <begin position="12"/>
        <end position="24"/>
    </location>
</feature>
<dbReference type="RefSeq" id="WP_265381534.1">
    <property type="nucleotide sequence ID" value="NZ_CP110615.1"/>
</dbReference>
<reference evidence="2" key="1">
    <citation type="submission" date="2022-10" db="EMBL/GenBank/DDBJ databases">
        <title>Rhodococcus sp.75.</title>
        <authorList>
            <person name="Sun M."/>
        </authorList>
    </citation>
    <scope>NUCLEOTIDE SEQUENCE</scope>
    <source>
        <strain evidence="2">75</strain>
    </source>
</reference>
<feature type="region of interest" description="Disordered" evidence="1">
    <location>
        <begin position="40"/>
        <end position="63"/>
    </location>
</feature>
<sequence>MSLSTIDLVRPTTRHGRSAAPTTRRRLRNARRALSLVAQDGTVPAPRDHGVRLHPVELGPWDD</sequence>
<evidence type="ECO:0000313" key="2">
    <source>
        <dbReference type="EMBL" id="UZJ23427.1"/>
    </source>
</evidence>
<feature type="compositionally biased region" description="Basic and acidic residues" evidence="1">
    <location>
        <begin position="46"/>
        <end position="55"/>
    </location>
</feature>
<name>A0ABY6NVL0_9NOCA</name>
<evidence type="ECO:0000256" key="1">
    <source>
        <dbReference type="SAM" id="MobiDB-lite"/>
    </source>
</evidence>
<feature type="region of interest" description="Disordered" evidence="1">
    <location>
        <begin position="1"/>
        <end position="24"/>
    </location>
</feature>
<dbReference type="Proteomes" id="UP001164965">
    <property type="component" value="Chromosome"/>
</dbReference>
<keyword evidence="3" id="KW-1185">Reference proteome</keyword>
<protein>
    <submittedName>
        <fullName evidence="2">Uncharacterized protein</fullName>
    </submittedName>
</protein>
<gene>
    <name evidence="2" type="ORF">RHODO2019_09255</name>
</gene>
<dbReference type="EMBL" id="CP110615">
    <property type="protein sequence ID" value="UZJ23427.1"/>
    <property type="molecule type" value="Genomic_DNA"/>
</dbReference>
<evidence type="ECO:0000313" key="3">
    <source>
        <dbReference type="Proteomes" id="UP001164965"/>
    </source>
</evidence>
<organism evidence="2 3">
    <name type="scientific">Rhodococcus antarcticus</name>
    <dbReference type="NCBI Taxonomy" id="2987751"/>
    <lineage>
        <taxon>Bacteria</taxon>
        <taxon>Bacillati</taxon>
        <taxon>Actinomycetota</taxon>
        <taxon>Actinomycetes</taxon>
        <taxon>Mycobacteriales</taxon>
        <taxon>Nocardiaceae</taxon>
        <taxon>Rhodococcus</taxon>
    </lineage>
</organism>
<proteinExistence type="predicted"/>